<dbReference type="Proteomes" id="UP001243757">
    <property type="component" value="Unassembled WGS sequence"/>
</dbReference>
<dbReference type="CDD" id="cd05233">
    <property type="entry name" value="SDR_c"/>
    <property type="match status" value="1"/>
</dbReference>
<organism evidence="2 3">
    <name type="scientific">Pseudodonghicola flavimaris</name>
    <dbReference type="NCBI Taxonomy" id="3050036"/>
    <lineage>
        <taxon>Bacteria</taxon>
        <taxon>Pseudomonadati</taxon>
        <taxon>Pseudomonadota</taxon>
        <taxon>Alphaproteobacteria</taxon>
        <taxon>Rhodobacterales</taxon>
        <taxon>Paracoccaceae</taxon>
        <taxon>Pseudodonghicola</taxon>
    </lineage>
</organism>
<name>A0ABT7EYA5_9RHOB</name>
<dbReference type="NCBIfam" id="NF009466">
    <property type="entry name" value="PRK12826.1-2"/>
    <property type="match status" value="1"/>
</dbReference>
<dbReference type="PRINTS" id="PR00080">
    <property type="entry name" value="SDRFAMILY"/>
</dbReference>
<dbReference type="EMBL" id="JASNJD010000004">
    <property type="protein sequence ID" value="MDK3017326.1"/>
    <property type="molecule type" value="Genomic_DNA"/>
</dbReference>
<reference evidence="2 3" key="1">
    <citation type="submission" date="2023-05" db="EMBL/GenBank/DDBJ databases">
        <title>Pseudodonghicola sp. nov.</title>
        <authorList>
            <person name="Huang J."/>
        </authorList>
    </citation>
    <scope>NUCLEOTIDE SEQUENCE [LARGE SCALE GENOMIC DNA]</scope>
    <source>
        <strain evidence="2 3">IC7</strain>
    </source>
</reference>
<dbReference type="PRINTS" id="PR00081">
    <property type="entry name" value="GDHRDH"/>
</dbReference>
<dbReference type="SUPFAM" id="SSF51735">
    <property type="entry name" value="NAD(P)-binding Rossmann-fold domains"/>
    <property type="match status" value="1"/>
</dbReference>
<sequence>MSRKHDEFWKRQRVILTAGASGIGLEIARSMHAEGARVWVCDVDTEALEATAAALPGIGTMVCDVSDEAACIAFTQAAVDDMGGLDILVNNAGIAGPAAAVQDIDSADWRRCFDINVNGQFYMAKAAIPHIKQNESGSIVCMASVAGKYAFPLRSPYAASKAAVIALARSLSVELGPDQIRVNAIAPGVVAGDRIKRVFTSRAETRGISYEEMEAIALRAVSMKTMVEPEEIADLVMYLCSPSGRPISGQVMSICGGLEYTE</sequence>
<dbReference type="PANTHER" id="PTHR42760">
    <property type="entry name" value="SHORT-CHAIN DEHYDROGENASES/REDUCTASES FAMILY MEMBER"/>
    <property type="match status" value="1"/>
</dbReference>
<protein>
    <submittedName>
        <fullName evidence="2">SDR family oxidoreductase</fullName>
    </submittedName>
</protein>
<comment type="caution">
    <text evidence="2">The sequence shown here is derived from an EMBL/GenBank/DDBJ whole genome shotgun (WGS) entry which is preliminary data.</text>
</comment>
<evidence type="ECO:0000256" key="1">
    <source>
        <dbReference type="ARBA" id="ARBA00006484"/>
    </source>
</evidence>
<keyword evidence="3" id="KW-1185">Reference proteome</keyword>
<dbReference type="PANTHER" id="PTHR42760:SF135">
    <property type="entry name" value="BLL7886 PROTEIN"/>
    <property type="match status" value="1"/>
</dbReference>
<evidence type="ECO:0000313" key="3">
    <source>
        <dbReference type="Proteomes" id="UP001243757"/>
    </source>
</evidence>
<gene>
    <name evidence="2" type="ORF">QO033_06530</name>
</gene>
<comment type="similarity">
    <text evidence="1">Belongs to the short-chain dehydrogenases/reductases (SDR) family.</text>
</comment>
<proteinExistence type="inferred from homology"/>
<dbReference type="RefSeq" id="WP_284480146.1">
    <property type="nucleotide sequence ID" value="NZ_JASNJD010000004.1"/>
</dbReference>
<evidence type="ECO:0000313" key="2">
    <source>
        <dbReference type="EMBL" id="MDK3017326.1"/>
    </source>
</evidence>
<dbReference type="Gene3D" id="3.40.50.720">
    <property type="entry name" value="NAD(P)-binding Rossmann-like Domain"/>
    <property type="match status" value="1"/>
</dbReference>
<dbReference type="InterPro" id="IPR036291">
    <property type="entry name" value="NAD(P)-bd_dom_sf"/>
</dbReference>
<dbReference type="InterPro" id="IPR020904">
    <property type="entry name" value="Sc_DH/Rdtase_CS"/>
</dbReference>
<accession>A0ABT7EYA5</accession>
<dbReference type="InterPro" id="IPR002347">
    <property type="entry name" value="SDR_fam"/>
</dbReference>
<dbReference type="PROSITE" id="PS00061">
    <property type="entry name" value="ADH_SHORT"/>
    <property type="match status" value="1"/>
</dbReference>
<dbReference type="Pfam" id="PF13561">
    <property type="entry name" value="adh_short_C2"/>
    <property type="match status" value="1"/>
</dbReference>